<dbReference type="PROSITE" id="PS00375">
    <property type="entry name" value="UDPGT"/>
    <property type="match status" value="1"/>
</dbReference>
<evidence type="ECO:0000256" key="5">
    <source>
        <dbReference type="RuleBase" id="RU003718"/>
    </source>
</evidence>
<protein>
    <recommendedName>
        <fullName evidence="6">Glycosyltransferase</fullName>
        <ecNumber evidence="6">2.4.1.-</ecNumber>
    </recommendedName>
</protein>
<dbReference type="Proteomes" id="UP001159364">
    <property type="component" value="Linkage Group LG10"/>
</dbReference>
<dbReference type="InterPro" id="IPR035595">
    <property type="entry name" value="UDP_glycos_trans_CS"/>
</dbReference>
<dbReference type="PANTHER" id="PTHR11926">
    <property type="entry name" value="GLUCOSYL/GLUCURONOSYL TRANSFERASES"/>
    <property type="match status" value="1"/>
</dbReference>
<dbReference type="InterPro" id="IPR002213">
    <property type="entry name" value="UDP_glucos_trans"/>
</dbReference>
<comment type="similarity">
    <text evidence="2 5">Belongs to the UDP-glycosyltransferase family.</text>
</comment>
<dbReference type="FunFam" id="3.40.50.2000:FF:000019">
    <property type="entry name" value="Glycosyltransferase"/>
    <property type="match status" value="1"/>
</dbReference>
<evidence type="ECO:0000256" key="1">
    <source>
        <dbReference type="ARBA" id="ARBA00004935"/>
    </source>
</evidence>
<dbReference type="EMBL" id="JAIWQS010000010">
    <property type="protein sequence ID" value="KAJ8752661.1"/>
    <property type="molecule type" value="Genomic_DNA"/>
</dbReference>
<dbReference type="GO" id="GO:0047213">
    <property type="term" value="F:anthocyanidin 3-O-glucosyltransferase activity"/>
    <property type="evidence" value="ECO:0007669"/>
    <property type="project" value="UniProtKB-EC"/>
</dbReference>
<reference evidence="7 8" key="1">
    <citation type="submission" date="2021-09" db="EMBL/GenBank/DDBJ databases">
        <title>Genomic insights and catalytic innovation underlie evolution of tropane alkaloids biosynthesis.</title>
        <authorList>
            <person name="Wang Y.-J."/>
            <person name="Tian T."/>
            <person name="Huang J.-P."/>
            <person name="Huang S.-X."/>
        </authorList>
    </citation>
    <scope>NUCLEOTIDE SEQUENCE [LARGE SCALE GENOMIC DNA]</scope>
    <source>
        <strain evidence="7">KIB-2018</strain>
        <tissue evidence="7">Leaf</tissue>
    </source>
</reference>
<dbReference type="AlphaFoldDB" id="A0AAV8SK59"/>
<dbReference type="PANTHER" id="PTHR11926:SF727">
    <property type="entry name" value="UDP-GLYCOSYLTRANSFERASE 74B1"/>
    <property type="match status" value="1"/>
</dbReference>
<evidence type="ECO:0000313" key="8">
    <source>
        <dbReference type="Proteomes" id="UP001159364"/>
    </source>
</evidence>
<dbReference type="SUPFAM" id="SSF53756">
    <property type="entry name" value="UDP-Glycosyltransferase/glycogen phosphorylase"/>
    <property type="match status" value="1"/>
</dbReference>
<evidence type="ECO:0000256" key="6">
    <source>
        <dbReference type="RuleBase" id="RU362057"/>
    </source>
</evidence>
<dbReference type="Pfam" id="PF00201">
    <property type="entry name" value="UDPGT"/>
    <property type="match status" value="1"/>
</dbReference>
<keyword evidence="3 5" id="KW-0808">Transferase</keyword>
<keyword evidence="5" id="KW-0328">Glycosyltransferase</keyword>
<dbReference type="Gene3D" id="3.40.50.2000">
    <property type="entry name" value="Glycogen Phosphorylase B"/>
    <property type="match status" value="3"/>
</dbReference>
<accession>A0AAV8SK59</accession>
<dbReference type="CDD" id="cd03784">
    <property type="entry name" value="GT1_Gtf-like"/>
    <property type="match status" value="1"/>
</dbReference>
<sequence>MEENNYRGHVVVVSYPCRGHINPLLQFAKRLASKGVKATFVTTQNTHASVTATNTTVEAISDGLEPVALETFKNDGIKILTRLIRKFQNTNFPVDCIVYDSVMPRALDVARKHNIQGAAFFTNSASESTPLLLPGLPPLNFRDLPNFFKSPEKHPAYKDMKLNQFSNLGMVDWILGNTFQDLEGKDQGSVSKFWPGKMIGPMVPSFYMDGRVEGNKGYGASLWEPLNEKCLRWLETKPTKSVVYISFGSTVSLTIQQMEELAWAFKESDFKFLWVIRESEHGKLPSGFRESIDEKGMLVAWCNQLELLAHKATGCFVTHCGWNSTLEGLSLGVPMVGMPQWDDQFTNAKHIEEIWRVGVRVKQDENGIVTKEEMVMSLNEVMVDSEKRKEIERNGRKWSQLAKEAVDEGGSSDKHINDFFQHLLPANRRK</sequence>
<proteinExistence type="inferred from homology"/>
<keyword evidence="8" id="KW-1185">Reference proteome</keyword>
<gene>
    <name evidence="7" type="ORF">K2173_005550</name>
</gene>
<evidence type="ECO:0000256" key="4">
    <source>
        <dbReference type="ARBA" id="ARBA00047606"/>
    </source>
</evidence>
<comment type="catalytic activity">
    <reaction evidence="4">
        <text>an anthocyanidin + UDP-alpha-D-glucose + H(+) = an anthocyanidin 3-O-beta-D-glucoside + UDP</text>
        <dbReference type="Rhea" id="RHEA:20093"/>
        <dbReference type="ChEBI" id="CHEBI:15378"/>
        <dbReference type="ChEBI" id="CHEBI:16307"/>
        <dbReference type="ChEBI" id="CHEBI:58223"/>
        <dbReference type="ChEBI" id="CHEBI:58885"/>
        <dbReference type="ChEBI" id="CHEBI:143576"/>
        <dbReference type="EC" id="2.4.1.115"/>
    </reaction>
</comment>
<dbReference type="EC" id="2.4.1.-" evidence="6"/>
<dbReference type="GO" id="GO:0080044">
    <property type="term" value="F:quercetin 7-O-glucosyltransferase activity"/>
    <property type="evidence" value="ECO:0007669"/>
    <property type="project" value="TreeGrafter"/>
</dbReference>
<evidence type="ECO:0000313" key="7">
    <source>
        <dbReference type="EMBL" id="KAJ8752661.1"/>
    </source>
</evidence>
<evidence type="ECO:0000256" key="3">
    <source>
        <dbReference type="ARBA" id="ARBA00022679"/>
    </source>
</evidence>
<dbReference type="GO" id="GO:0080043">
    <property type="term" value="F:quercetin 3-O-glucosyltransferase activity"/>
    <property type="evidence" value="ECO:0007669"/>
    <property type="project" value="TreeGrafter"/>
</dbReference>
<name>A0AAV8SK59_9ROSI</name>
<comment type="caution">
    <text evidence="7">The sequence shown here is derived from an EMBL/GenBank/DDBJ whole genome shotgun (WGS) entry which is preliminary data.</text>
</comment>
<evidence type="ECO:0000256" key="2">
    <source>
        <dbReference type="ARBA" id="ARBA00009995"/>
    </source>
</evidence>
<comment type="pathway">
    <text evidence="1">Pigment biosynthesis; anthocyanin biosynthesis.</text>
</comment>
<organism evidence="7 8">
    <name type="scientific">Erythroxylum novogranatense</name>
    <dbReference type="NCBI Taxonomy" id="1862640"/>
    <lineage>
        <taxon>Eukaryota</taxon>
        <taxon>Viridiplantae</taxon>
        <taxon>Streptophyta</taxon>
        <taxon>Embryophyta</taxon>
        <taxon>Tracheophyta</taxon>
        <taxon>Spermatophyta</taxon>
        <taxon>Magnoliopsida</taxon>
        <taxon>eudicotyledons</taxon>
        <taxon>Gunneridae</taxon>
        <taxon>Pentapetalae</taxon>
        <taxon>rosids</taxon>
        <taxon>fabids</taxon>
        <taxon>Malpighiales</taxon>
        <taxon>Erythroxylaceae</taxon>
        <taxon>Erythroxylum</taxon>
    </lineage>
</organism>